<proteinExistence type="predicted"/>
<sequence>MASVIETSKKLGLDDPKGRVQPIYDRGEQLYRTSGHASQHHRATAPNEVLPTNSYELLDTIGSELDYAHVVSGMDTTKAYIPRDRLPNILTLQRVRAIVSLPCFNAYPDKNRLAADICFSRPKLLAVLIGIRKTHDFARFMADGVVDQCLPMVMNQTSSQRLLYCKFHNVYHDTINSYPRPDDRTQFSRWSYSLVAPHITCFSSKKHSHYILDPEDVFPMMAAHTMPRQEGAGIDQLPPAANAYGGFSEVHQVQIERSHYNFGDNIGVRHPHGLFALKKLTSHNRENFNLELSSLLFSMDNALKRRANKHLIQLLATFEVVDPAGLGSTYYLLFDWAEGNLTNFWRANQNLIGNRLHCQWMSQQFHEVSLALESVHNERLETLKSIDNNTLERNLNGRPVDVQELYGRHGDIKPDNFLWFHPRQPPDLLALCDFGLGRLHTQVSRSKQNPKDLTWTATYRAPEFDLPDGMISRASDIFSLGCVFLEHVTWFMRGVNSVEHVFPARRMDKDIHDFISDTFFTISSDPATGRQRPYLKPEVHRWISELQSDPSCSWYIHQLLDVIRDRMLEPDRTKRANIILLRKEMEKLRTTCQRNPSFYLKTKSEAASA</sequence>
<dbReference type="Proteomes" id="UP001497680">
    <property type="component" value="Unassembled WGS sequence"/>
</dbReference>
<protein>
    <submittedName>
        <fullName evidence="1">Protein kinase</fullName>
    </submittedName>
</protein>
<reference evidence="1 2" key="1">
    <citation type="journal article" date="2022" name="New Phytol.">
        <title>Ecological generalism drives hyperdiversity of secondary metabolite gene clusters in xylarialean endophytes.</title>
        <authorList>
            <person name="Franco M.E.E."/>
            <person name="Wisecaver J.H."/>
            <person name="Arnold A.E."/>
            <person name="Ju Y.M."/>
            <person name="Slot J.C."/>
            <person name="Ahrendt S."/>
            <person name="Moore L.P."/>
            <person name="Eastman K.E."/>
            <person name="Scott K."/>
            <person name="Konkel Z."/>
            <person name="Mondo S.J."/>
            <person name="Kuo A."/>
            <person name="Hayes R.D."/>
            <person name="Haridas S."/>
            <person name="Andreopoulos B."/>
            <person name="Riley R."/>
            <person name="LaButti K."/>
            <person name="Pangilinan J."/>
            <person name="Lipzen A."/>
            <person name="Amirebrahimi M."/>
            <person name="Yan J."/>
            <person name="Adam C."/>
            <person name="Keymanesh K."/>
            <person name="Ng V."/>
            <person name="Louie K."/>
            <person name="Northen T."/>
            <person name="Drula E."/>
            <person name="Henrissat B."/>
            <person name="Hsieh H.M."/>
            <person name="Youens-Clark K."/>
            <person name="Lutzoni F."/>
            <person name="Miadlikowska J."/>
            <person name="Eastwood D.C."/>
            <person name="Hamelin R.C."/>
            <person name="Grigoriev I.V."/>
            <person name="U'Ren J.M."/>
        </authorList>
    </citation>
    <scope>NUCLEOTIDE SEQUENCE [LARGE SCALE GENOMIC DNA]</scope>
    <source>
        <strain evidence="1 2">ER1909</strain>
    </source>
</reference>
<organism evidence="1 2">
    <name type="scientific">Hypoxylon rubiginosum</name>
    <dbReference type="NCBI Taxonomy" id="110542"/>
    <lineage>
        <taxon>Eukaryota</taxon>
        <taxon>Fungi</taxon>
        <taxon>Dikarya</taxon>
        <taxon>Ascomycota</taxon>
        <taxon>Pezizomycotina</taxon>
        <taxon>Sordariomycetes</taxon>
        <taxon>Xylariomycetidae</taxon>
        <taxon>Xylariales</taxon>
        <taxon>Hypoxylaceae</taxon>
        <taxon>Hypoxylon</taxon>
    </lineage>
</organism>
<gene>
    <name evidence="1" type="ORF">F4821DRAFT_236683</name>
</gene>
<dbReference type="EMBL" id="MU394309">
    <property type="protein sequence ID" value="KAI6087225.1"/>
    <property type="molecule type" value="Genomic_DNA"/>
</dbReference>
<evidence type="ECO:0000313" key="2">
    <source>
        <dbReference type="Proteomes" id="UP001497680"/>
    </source>
</evidence>
<keyword evidence="1" id="KW-0808">Transferase</keyword>
<name>A0ACC0D3F0_9PEZI</name>
<keyword evidence="2" id="KW-1185">Reference proteome</keyword>
<keyword evidence="1" id="KW-0418">Kinase</keyword>
<evidence type="ECO:0000313" key="1">
    <source>
        <dbReference type="EMBL" id="KAI6087225.1"/>
    </source>
</evidence>
<accession>A0ACC0D3F0</accession>
<comment type="caution">
    <text evidence="1">The sequence shown here is derived from an EMBL/GenBank/DDBJ whole genome shotgun (WGS) entry which is preliminary data.</text>
</comment>